<feature type="signal peptide" evidence="8">
    <location>
        <begin position="1"/>
        <end position="17"/>
    </location>
</feature>
<dbReference type="InParanoid" id="A0A7M7GJ00"/>
<feature type="binding site" evidence="5">
    <location>
        <position position="55"/>
    </location>
    <ligand>
        <name>Ca(2+)</name>
        <dbReference type="ChEBI" id="CHEBI:29108"/>
    </ligand>
</feature>
<feature type="domain" description="Phospholipase A2-like central" evidence="9">
    <location>
        <begin position="28"/>
        <end position="162"/>
    </location>
</feature>
<evidence type="ECO:0000256" key="2">
    <source>
        <dbReference type="ARBA" id="ARBA00022525"/>
    </source>
</evidence>
<comment type="cofactor">
    <cofactor evidence="5">
        <name>Ca(2+)</name>
        <dbReference type="ChEBI" id="CHEBI:29108"/>
    </cofactor>
    <text evidence="5">Binds 1 Ca(2+) ion per subunit.</text>
</comment>
<name>A0A7M7GJ00_STRPU</name>
<evidence type="ECO:0000256" key="5">
    <source>
        <dbReference type="PIRSR" id="PIRSR601211-2"/>
    </source>
</evidence>
<reference evidence="11" key="1">
    <citation type="submission" date="2015-02" db="EMBL/GenBank/DDBJ databases">
        <title>Genome sequencing for Strongylocentrotus purpuratus.</title>
        <authorList>
            <person name="Murali S."/>
            <person name="Liu Y."/>
            <person name="Vee V."/>
            <person name="English A."/>
            <person name="Wang M."/>
            <person name="Skinner E."/>
            <person name="Han Y."/>
            <person name="Muzny D.M."/>
            <person name="Worley K.C."/>
            <person name="Gibbs R.A."/>
        </authorList>
    </citation>
    <scope>NUCLEOTIDE SEQUENCE</scope>
</reference>
<dbReference type="EnsemblMetazoa" id="XM_003730713">
    <property type="protein sequence ID" value="XP_003730761"/>
    <property type="gene ID" value="LOC100890616"/>
</dbReference>
<feature type="disulfide bond" evidence="6">
    <location>
        <begin position="120"/>
        <end position="133"/>
    </location>
</feature>
<feature type="disulfide bond" evidence="6">
    <location>
        <begin position="52"/>
        <end position="161"/>
    </location>
</feature>
<evidence type="ECO:0000256" key="6">
    <source>
        <dbReference type="PIRSR" id="PIRSR601211-3"/>
    </source>
</evidence>
<dbReference type="GO" id="GO:0046471">
    <property type="term" value="P:phosphatidylglycerol metabolic process"/>
    <property type="evidence" value="ECO:0000318"/>
    <property type="project" value="GO_Central"/>
</dbReference>
<dbReference type="GO" id="GO:0005543">
    <property type="term" value="F:phospholipid binding"/>
    <property type="evidence" value="ECO:0000318"/>
    <property type="project" value="GO_Central"/>
</dbReference>
<evidence type="ECO:0000313" key="11">
    <source>
        <dbReference type="Proteomes" id="UP000007110"/>
    </source>
</evidence>
<dbReference type="RefSeq" id="XP_003730761.1">
    <property type="nucleotide sequence ID" value="XM_003730713.2"/>
</dbReference>
<comment type="catalytic activity">
    <reaction evidence="8">
        <text>a 1,2-diacyl-sn-glycero-3-phosphocholine + H2O = a 1-acyl-sn-glycero-3-phosphocholine + a fatty acid + H(+)</text>
        <dbReference type="Rhea" id="RHEA:15801"/>
        <dbReference type="ChEBI" id="CHEBI:15377"/>
        <dbReference type="ChEBI" id="CHEBI:15378"/>
        <dbReference type="ChEBI" id="CHEBI:28868"/>
        <dbReference type="ChEBI" id="CHEBI:57643"/>
        <dbReference type="ChEBI" id="CHEBI:58168"/>
        <dbReference type="EC" id="3.1.1.4"/>
    </reaction>
</comment>
<keyword evidence="8" id="KW-0378">Hydrolase</keyword>
<dbReference type="OMA" id="ECDMHIC"/>
<keyword evidence="2 8" id="KW-0964">Secreted</keyword>
<keyword evidence="5 8" id="KW-0106">Calcium</keyword>
<feature type="chain" id="PRO_5029937615" description="Phospholipase A2" evidence="8">
    <location>
        <begin position="18"/>
        <end position="163"/>
    </location>
</feature>
<dbReference type="InterPro" id="IPR001211">
    <property type="entry name" value="PLA2"/>
</dbReference>
<keyword evidence="3 6" id="KW-1015">Disulfide bond</keyword>
<keyword evidence="5" id="KW-0479">Metal-binding</keyword>
<reference evidence="10" key="2">
    <citation type="submission" date="2021-01" db="UniProtKB">
        <authorList>
            <consortium name="EnsemblMetazoa"/>
        </authorList>
    </citation>
    <scope>IDENTIFICATION</scope>
</reference>
<feature type="disulfide bond" evidence="6">
    <location>
        <begin position="69"/>
        <end position="142"/>
    </location>
</feature>
<evidence type="ECO:0000256" key="3">
    <source>
        <dbReference type="ARBA" id="ARBA00023157"/>
    </source>
</evidence>
<evidence type="ECO:0000313" key="10">
    <source>
        <dbReference type="EnsemblMetazoa" id="XP_003730761"/>
    </source>
</evidence>
<evidence type="ECO:0000256" key="8">
    <source>
        <dbReference type="RuleBase" id="RU361236"/>
    </source>
</evidence>
<dbReference type="InterPro" id="IPR036444">
    <property type="entry name" value="PLipase_A2_dom_sf"/>
</dbReference>
<evidence type="ECO:0000256" key="4">
    <source>
        <dbReference type="PIRSR" id="PIRSR601211-1"/>
    </source>
</evidence>
<dbReference type="CDD" id="cd00125">
    <property type="entry name" value="PLA2c"/>
    <property type="match status" value="1"/>
</dbReference>
<dbReference type="PRINTS" id="PR00389">
    <property type="entry name" value="PHPHLIPASEA2"/>
</dbReference>
<dbReference type="SUPFAM" id="SSF48619">
    <property type="entry name" value="Phospholipase A2, PLA2"/>
    <property type="match status" value="1"/>
</dbReference>
<feature type="binding site" evidence="5">
    <location>
        <position position="57"/>
    </location>
    <ligand>
        <name>Ca(2+)</name>
        <dbReference type="ChEBI" id="CHEBI:29108"/>
    </ligand>
</feature>
<dbReference type="GO" id="GO:0046470">
    <property type="term" value="P:phosphatidylcholine metabolic process"/>
    <property type="evidence" value="ECO:0000318"/>
    <property type="project" value="GO_Central"/>
</dbReference>
<dbReference type="PANTHER" id="PTHR11716">
    <property type="entry name" value="PHOSPHOLIPASE A2 FAMILY MEMBER"/>
    <property type="match status" value="1"/>
</dbReference>
<feature type="binding site" evidence="5">
    <location>
        <position position="53"/>
    </location>
    <ligand>
        <name>Ca(2+)</name>
        <dbReference type="ChEBI" id="CHEBI:29108"/>
    </ligand>
</feature>
<dbReference type="GO" id="GO:0016042">
    <property type="term" value="P:lipid catabolic process"/>
    <property type="evidence" value="ECO:0007669"/>
    <property type="project" value="InterPro"/>
</dbReference>
<dbReference type="KEGG" id="spu:100890616"/>
<organism evidence="10 11">
    <name type="scientific">Strongylocentrotus purpuratus</name>
    <name type="common">Purple sea urchin</name>
    <dbReference type="NCBI Taxonomy" id="7668"/>
    <lineage>
        <taxon>Eukaryota</taxon>
        <taxon>Metazoa</taxon>
        <taxon>Echinodermata</taxon>
        <taxon>Eleutherozoa</taxon>
        <taxon>Echinozoa</taxon>
        <taxon>Echinoidea</taxon>
        <taxon>Euechinoidea</taxon>
        <taxon>Echinacea</taxon>
        <taxon>Camarodonta</taxon>
        <taxon>Echinidea</taxon>
        <taxon>Strongylocentrotidae</taxon>
        <taxon>Strongylocentrotus</taxon>
    </lineage>
</organism>
<protein>
    <recommendedName>
        <fullName evidence="8">Phospholipase A2</fullName>
        <ecNumber evidence="8">3.1.1.4</ecNumber>
    </recommendedName>
</protein>
<feature type="active site" evidence="4">
    <location>
        <position position="136"/>
    </location>
</feature>
<evidence type="ECO:0000256" key="7">
    <source>
        <dbReference type="RuleBase" id="RU003654"/>
    </source>
</evidence>
<dbReference type="GO" id="GO:0005576">
    <property type="term" value="C:extracellular region"/>
    <property type="evidence" value="ECO:0007669"/>
    <property type="project" value="UniProtKB-SubCell"/>
</dbReference>
<proteinExistence type="inferred from homology"/>
<dbReference type="Pfam" id="PF00068">
    <property type="entry name" value="Phospholip_A2_1"/>
    <property type="match status" value="1"/>
</dbReference>
<dbReference type="GeneID" id="100890616"/>
<dbReference type="EC" id="3.1.1.4" evidence="8"/>
<comment type="similarity">
    <text evidence="7">Belongs to the phospholipase A2 family.</text>
</comment>
<dbReference type="PROSITE" id="PS00118">
    <property type="entry name" value="PA2_HIS"/>
    <property type="match status" value="1"/>
</dbReference>
<dbReference type="Proteomes" id="UP000007110">
    <property type="component" value="Unassembled WGS sequence"/>
</dbReference>
<dbReference type="GO" id="GO:0047498">
    <property type="term" value="F:calcium-dependent phospholipase A2 activity"/>
    <property type="evidence" value="ECO:0000318"/>
    <property type="project" value="GO_Central"/>
</dbReference>
<evidence type="ECO:0000256" key="1">
    <source>
        <dbReference type="ARBA" id="ARBA00004613"/>
    </source>
</evidence>
<feature type="active site" evidence="4">
    <location>
        <position position="73"/>
    </location>
</feature>
<dbReference type="Gene3D" id="1.20.90.10">
    <property type="entry name" value="Phospholipase A2 domain"/>
    <property type="match status" value="1"/>
</dbReference>
<evidence type="ECO:0000259" key="9">
    <source>
        <dbReference type="SMART" id="SM00085"/>
    </source>
</evidence>
<feature type="disulfide bond" evidence="6">
    <location>
        <begin position="88"/>
        <end position="128"/>
    </location>
</feature>
<sequence>MYFSILVVAMLISFASGNPADKQVDEGAVWNFGYMSSCATNSYSTRYNGYGCFCGLGGHGTPVDNLDVCCQVHDNCYGDVEAANGGPCPQGTNIYTLGYTYECRAPWSWFFKAEELTITCDAEANDGCAQALCECDKTASLCFAANEYNDAYYNYDKENLCTA</sequence>
<accession>A0A7M7GJ00</accession>
<dbReference type="AlphaFoldDB" id="A0A7M7GJ00"/>
<keyword evidence="8" id="KW-0443">Lipid metabolism</keyword>
<dbReference type="OrthoDB" id="5841574at2759"/>
<keyword evidence="8" id="KW-0732">Signal</keyword>
<dbReference type="GO" id="GO:0050482">
    <property type="term" value="P:arachidonate secretion"/>
    <property type="evidence" value="ECO:0007669"/>
    <property type="project" value="InterPro"/>
</dbReference>
<feature type="binding site" evidence="5">
    <location>
        <position position="74"/>
    </location>
    <ligand>
        <name>Ca(2+)</name>
        <dbReference type="ChEBI" id="CHEBI:29108"/>
    </ligand>
</feature>
<dbReference type="GO" id="GO:0005509">
    <property type="term" value="F:calcium ion binding"/>
    <property type="evidence" value="ECO:0000318"/>
    <property type="project" value="GO_Central"/>
</dbReference>
<dbReference type="FunFam" id="1.20.90.10:FF:000015">
    <property type="entry name" value="Phospholipase A(2)"/>
    <property type="match status" value="1"/>
</dbReference>
<keyword evidence="11" id="KW-1185">Reference proteome</keyword>
<dbReference type="InterPro" id="IPR016090">
    <property type="entry name" value="PLA2-like_dom"/>
</dbReference>
<dbReference type="InterPro" id="IPR033112">
    <property type="entry name" value="PLA2_Asp_AS"/>
</dbReference>
<comment type="subcellular location">
    <subcellularLocation>
        <location evidence="1 8">Secreted</location>
    </subcellularLocation>
</comment>
<dbReference type="PANTHER" id="PTHR11716:SF100">
    <property type="entry name" value="PHOSPHOLIPASE A2"/>
    <property type="match status" value="1"/>
</dbReference>
<dbReference type="PROSITE" id="PS00119">
    <property type="entry name" value="PA2_ASP"/>
    <property type="match status" value="1"/>
</dbReference>
<feature type="disulfide bond" evidence="6">
    <location>
        <begin position="76"/>
        <end position="135"/>
    </location>
</feature>
<dbReference type="SMART" id="SM00085">
    <property type="entry name" value="PA2c"/>
    <property type="match status" value="1"/>
</dbReference>
<dbReference type="InterPro" id="IPR033113">
    <property type="entry name" value="PLA2_histidine"/>
</dbReference>
<feature type="disulfide bond" evidence="6">
    <location>
        <begin position="54"/>
        <end position="70"/>
    </location>
</feature>